<evidence type="ECO:0000256" key="2">
    <source>
        <dbReference type="ARBA" id="ARBA00022475"/>
    </source>
</evidence>
<name>A0A850HG17_9FIRM</name>
<evidence type="ECO:0000256" key="7">
    <source>
        <dbReference type="SAM" id="Phobius"/>
    </source>
</evidence>
<evidence type="ECO:0000313" key="12">
    <source>
        <dbReference type="Proteomes" id="UP000528555"/>
    </source>
</evidence>
<evidence type="ECO:0000256" key="6">
    <source>
        <dbReference type="SAM" id="Coils"/>
    </source>
</evidence>
<feature type="transmembrane region" description="Helical" evidence="7">
    <location>
        <begin position="817"/>
        <end position="838"/>
    </location>
</feature>
<dbReference type="RefSeq" id="WP_173814664.1">
    <property type="nucleotide sequence ID" value="NZ_JAAITX010000003.1"/>
</dbReference>
<evidence type="ECO:0000256" key="4">
    <source>
        <dbReference type="ARBA" id="ARBA00022989"/>
    </source>
</evidence>
<feature type="transmembrane region" description="Helical" evidence="7">
    <location>
        <begin position="455"/>
        <end position="475"/>
    </location>
</feature>
<dbReference type="InterPro" id="IPR038766">
    <property type="entry name" value="Membrane_comp_ABC_pdt"/>
</dbReference>
<feature type="domain" description="ABC3 transporter permease C-terminal" evidence="8">
    <location>
        <begin position="363"/>
        <end position="479"/>
    </location>
</feature>
<comment type="caution">
    <text evidence="11">The sequence shown here is derived from an EMBL/GenBank/DDBJ whole genome shotgun (WGS) entry which is preliminary data.</text>
</comment>
<feature type="transmembrane region" description="Helical" evidence="7">
    <location>
        <begin position="858"/>
        <end position="878"/>
    </location>
</feature>
<keyword evidence="12" id="KW-1185">Reference proteome</keyword>
<evidence type="ECO:0000256" key="1">
    <source>
        <dbReference type="ARBA" id="ARBA00004651"/>
    </source>
</evidence>
<evidence type="ECO:0000313" key="10">
    <source>
        <dbReference type="EMBL" id="NSK14394.1"/>
    </source>
</evidence>
<evidence type="ECO:0000259" key="8">
    <source>
        <dbReference type="Pfam" id="PF02687"/>
    </source>
</evidence>
<feature type="transmembrane region" description="Helical" evidence="7">
    <location>
        <begin position="761"/>
        <end position="783"/>
    </location>
</feature>
<dbReference type="InterPro" id="IPR003838">
    <property type="entry name" value="ABC3_permease_C"/>
</dbReference>
<dbReference type="InterPro" id="IPR025857">
    <property type="entry name" value="MacB_PCD"/>
</dbReference>
<keyword evidence="6" id="KW-0175">Coiled coil</keyword>
<feature type="coiled-coil region" evidence="6">
    <location>
        <begin position="97"/>
        <end position="124"/>
    </location>
</feature>
<accession>A0A850HG17</accession>
<dbReference type="Pfam" id="PF02687">
    <property type="entry name" value="FtsX"/>
    <property type="match status" value="2"/>
</dbReference>
<feature type="transmembrane region" description="Helical" evidence="7">
    <location>
        <begin position="530"/>
        <end position="550"/>
    </location>
</feature>
<keyword evidence="3 7" id="KW-0812">Transmembrane</keyword>
<feature type="transmembrane region" description="Helical" evidence="7">
    <location>
        <begin position="408"/>
        <end position="435"/>
    </location>
</feature>
<dbReference type="AlphaFoldDB" id="A0A850HG17"/>
<feature type="coiled-coil region" evidence="6">
    <location>
        <begin position="282"/>
        <end position="327"/>
    </location>
</feature>
<dbReference type="EMBL" id="JAAITX010000003">
    <property type="protein sequence ID" value="NVH58168.1"/>
    <property type="molecule type" value="Genomic_DNA"/>
</dbReference>
<sequence>MGTKATRKDFYMEIRKSPGRFLSILFIVALGVAFFSGIRASEPSMRLTGDSYYDQEKLMDLKTVSTYGITEDDLKAFQKVNGVAAAGAEIQSGKSQITAARSTLEAKQQEIKEAKAQYDAGILEWSNGKTAYDQAEAAFLQKKAETEPLLEAARAQVTELEGRIQTLQGQLSGVQEAIRPLEEKEASGTLTSDEEKLLEGLRMQESTLEGAITEAQNGYNTLNTKVTAGQQELDAASAQLAGVKAALDASQAQLATAYSQIQSGQSQIQAGYAELGSKEKELASGETELLASQEELSEAKRKAEEGRIKAEEELAEGEQKIADSEAEVQKIELPKWYLTDRSSLPEFAGYGENADRMRAIGKVFPVIFFLVAALISLTSMTRMVEEQRTQIGTMKALGYGKFTIASKYLGYALLASAGGSVIGVLVGEKVLPYIIIYAYGIMYHHIPEILVPYHVGYALAASFVAIACTLGATMLSCYREMGAQPAVLMRPPAPKNGKRVLLERVGFIWKHLSFIWKSTVRNLMRYKKRFFMTIFGIGGCMALMLVGFGLRDSIFEIADLQYAQIQTYDGSIFPEEDLTEAEEAELEKSLSKDPDVSRFMNATMMNVTLKHGEKERDAYQCVFADPGEVEKYVNFRDRRTKKAYELTDEGVILSEKTAKLLNVEAGQKIEIKDEAAGNPKVKVTAICENYMGHYIYFTPAYYEKVYGRIPEYNCLLFAAKDSCTKEELEKAGEDILARDEVLSVSYMHEIEKQLNEMLKSLNLVIVVLIISAGMLAFVVLYNLNNINIAERQRELATLKVLGFYDKEVGAYVYRENILLTFIGALVGAGLGRILHLFIIQTVEVDAAMFGRNINPPSYLYSLLFTIAFSLIVNGVMYFKLKKIDMVESLKSIE</sequence>
<gene>
    <name evidence="11" type="ORF">G5A66_05800</name>
    <name evidence="10" type="ORF">G5A75_05820</name>
</gene>
<dbReference type="Gene3D" id="1.10.287.1490">
    <property type="match status" value="1"/>
</dbReference>
<dbReference type="Pfam" id="PF12704">
    <property type="entry name" value="MacB_PCD"/>
    <property type="match status" value="1"/>
</dbReference>
<proteinExistence type="predicted"/>
<protein>
    <submittedName>
        <fullName evidence="11">FtsX-like permease family protein</fullName>
    </submittedName>
</protein>
<evidence type="ECO:0000259" key="9">
    <source>
        <dbReference type="Pfam" id="PF12704"/>
    </source>
</evidence>
<evidence type="ECO:0000256" key="3">
    <source>
        <dbReference type="ARBA" id="ARBA00022692"/>
    </source>
</evidence>
<dbReference type="Proteomes" id="UP000528555">
    <property type="component" value="Unassembled WGS sequence"/>
</dbReference>
<evidence type="ECO:0000256" key="5">
    <source>
        <dbReference type="ARBA" id="ARBA00023136"/>
    </source>
</evidence>
<reference evidence="12 13" key="1">
    <citation type="journal article" date="2020" name="Cell Host Microbe">
        <title>Functional and Genomic Variation between Human-Derived Isolates of Lachnospiraceae Reveals Inter- and Intra-Species Diversity.</title>
        <authorList>
            <person name="Sorbara M.T."/>
            <person name="Littmann E.R."/>
            <person name="Fontana E."/>
            <person name="Moody T.U."/>
            <person name="Kohout C.E."/>
            <person name="Gjonbalaj M."/>
            <person name="Eaton V."/>
            <person name="Seok R."/>
            <person name="Leiner I.M."/>
            <person name="Pamer E.G."/>
        </authorList>
    </citation>
    <scope>NUCLEOTIDE SEQUENCE [LARGE SCALE GENOMIC DNA]</scope>
    <source>
        <strain evidence="11 12">MSK.17.11</strain>
        <strain evidence="10 13">MSK.17.38</strain>
    </source>
</reference>
<feature type="domain" description="ABC3 transporter permease C-terminal" evidence="8">
    <location>
        <begin position="767"/>
        <end position="883"/>
    </location>
</feature>
<comment type="subcellular location">
    <subcellularLocation>
        <location evidence="1">Cell membrane</location>
        <topology evidence="1">Multi-pass membrane protein</topology>
    </subcellularLocation>
</comment>
<reference evidence="11" key="2">
    <citation type="submission" date="2020-02" db="EMBL/GenBank/DDBJ databases">
        <authorList>
            <person name="Littmann E."/>
            <person name="Sorbara M."/>
        </authorList>
    </citation>
    <scope>NUCLEOTIDE SEQUENCE</scope>
    <source>
        <strain evidence="11">MSK.17.11</strain>
        <strain evidence="10">MSK.17.38</strain>
    </source>
</reference>
<feature type="transmembrane region" description="Helical" evidence="7">
    <location>
        <begin position="363"/>
        <end position="384"/>
    </location>
</feature>
<keyword evidence="5 7" id="KW-0472">Membrane</keyword>
<dbReference type="EMBL" id="JAAIUO010000003">
    <property type="protein sequence ID" value="NSK14394.1"/>
    <property type="molecule type" value="Genomic_DNA"/>
</dbReference>
<evidence type="ECO:0000313" key="11">
    <source>
        <dbReference type="EMBL" id="NVH58168.1"/>
    </source>
</evidence>
<dbReference type="GO" id="GO:0005886">
    <property type="term" value="C:plasma membrane"/>
    <property type="evidence" value="ECO:0007669"/>
    <property type="project" value="UniProtKB-SubCell"/>
</dbReference>
<feature type="domain" description="MacB-like periplasmic core" evidence="9">
    <location>
        <begin position="534"/>
        <end position="730"/>
    </location>
</feature>
<organism evidence="11 12">
    <name type="scientific">Dorea phocaeensis</name>
    <dbReference type="NCBI Taxonomy" id="2040291"/>
    <lineage>
        <taxon>Bacteria</taxon>
        <taxon>Bacillati</taxon>
        <taxon>Bacillota</taxon>
        <taxon>Clostridia</taxon>
        <taxon>Lachnospirales</taxon>
        <taxon>Lachnospiraceae</taxon>
        <taxon>Dorea</taxon>
    </lineage>
</organism>
<feature type="transmembrane region" description="Helical" evidence="7">
    <location>
        <begin position="21"/>
        <end position="38"/>
    </location>
</feature>
<keyword evidence="4 7" id="KW-1133">Transmembrane helix</keyword>
<dbReference type="PANTHER" id="PTHR30287:SF1">
    <property type="entry name" value="INNER MEMBRANE PROTEIN"/>
    <property type="match status" value="1"/>
</dbReference>
<keyword evidence="2" id="KW-1003">Cell membrane</keyword>
<feature type="coiled-coil region" evidence="6">
    <location>
        <begin position="150"/>
        <end position="177"/>
    </location>
</feature>
<evidence type="ECO:0000313" key="13">
    <source>
        <dbReference type="Proteomes" id="UP000701680"/>
    </source>
</evidence>
<dbReference type="PANTHER" id="PTHR30287">
    <property type="entry name" value="MEMBRANE COMPONENT OF PREDICTED ABC SUPERFAMILY METABOLITE UPTAKE TRANSPORTER"/>
    <property type="match status" value="1"/>
</dbReference>
<dbReference type="Proteomes" id="UP000701680">
    <property type="component" value="Unassembled WGS sequence"/>
</dbReference>